<gene>
    <name evidence="6" type="ORF">ACFQ5G_01985</name>
</gene>
<organism evidence="6 7">
    <name type="scientific">Actinoplanes sichuanensis</name>
    <dbReference type="NCBI Taxonomy" id="512349"/>
    <lineage>
        <taxon>Bacteria</taxon>
        <taxon>Bacillati</taxon>
        <taxon>Actinomycetota</taxon>
        <taxon>Actinomycetes</taxon>
        <taxon>Micromonosporales</taxon>
        <taxon>Micromonosporaceae</taxon>
        <taxon>Actinoplanes</taxon>
    </lineage>
</organism>
<evidence type="ECO:0000256" key="2">
    <source>
        <dbReference type="ARBA" id="ARBA00023125"/>
    </source>
</evidence>
<feature type="DNA-binding region" description="H-T-H motif" evidence="4">
    <location>
        <begin position="41"/>
        <end position="60"/>
    </location>
</feature>
<dbReference type="InterPro" id="IPR009057">
    <property type="entry name" value="Homeodomain-like_sf"/>
</dbReference>
<reference evidence="7" key="1">
    <citation type="journal article" date="2019" name="Int. J. Syst. Evol. Microbiol.">
        <title>The Global Catalogue of Microorganisms (GCM) 10K type strain sequencing project: providing services to taxonomists for standard genome sequencing and annotation.</title>
        <authorList>
            <consortium name="The Broad Institute Genomics Platform"/>
            <consortium name="The Broad Institute Genome Sequencing Center for Infectious Disease"/>
            <person name="Wu L."/>
            <person name="Ma J."/>
        </authorList>
    </citation>
    <scope>NUCLEOTIDE SEQUENCE [LARGE SCALE GENOMIC DNA]</scope>
    <source>
        <strain evidence="7">CCM 7526</strain>
    </source>
</reference>
<evidence type="ECO:0000259" key="5">
    <source>
        <dbReference type="PROSITE" id="PS50977"/>
    </source>
</evidence>
<accession>A0ABW4A1V8</accession>
<dbReference type="InterPro" id="IPR050109">
    <property type="entry name" value="HTH-type_TetR-like_transc_reg"/>
</dbReference>
<evidence type="ECO:0000313" key="6">
    <source>
        <dbReference type="EMBL" id="MFD1364107.1"/>
    </source>
</evidence>
<comment type="caution">
    <text evidence="6">The sequence shown here is derived from an EMBL/GenBank/DDBJ whole genome shotgun (WGS) entry which is preliminary data.</text>
</comment>
<dbReference type="InterPro" id="IPR001647">
    <property type="entry name" value="HTH_TetR"/>
</dbReference>
<dbReference type="PANTHER" id="PTHR30055">
    <property type="entry name" value="HTH-TYPE TRANSCRIPTIONAL REGULATOR RUTR"/>
    <property type="match status" value="1"/>
</dbReference>
<dbReference type="PRINTS" id="PR00455">
    <property type="entry name" value="HTHTETR"/>
</dbReference>
<keyword evidence="2 4" id="KW-0238">DNA-binding</keyword>
<dbReference type="PANTHER" id="PTHR30055:SF234">
    <property type="entry name" value="HTH-TYPE TRANSCRIPTIONAL REGULATOR BETI"/>
    <property type="match status" value="1"/>
</dbReference>
<evidence type="ECO:0000313" key="7">
    <source>
        <dbReference type="Proteomes" id="UP001597183"/>
    </source>
</evidence>
<evidence type="ECO:0000256" key="4">
    <source>
        <dbReference type="PROSITE-ProRule" id="PRU00335"/>
    </source>
</evidence>
<feature type="domain" description="HTH tetR-type" evidence="5">
    <location>
        <begin position="18"/>
        <end position="78"/>
    </location>
</feature>
<dbReference type="PROSITE" id="PS50977">
    <property type="entry name" value="HTH_TETR_2"/>
    <property type="match status" value="1"/>
</dbReference>
<sequence>MESSERAPDGDHRLARGDARRARILTAATAEFGRKGYDGARVSDIARSAGVTDAGVLHHFGTKYDLFMAVVERREEVYQTIKLTTESVRALFDEFIAVVRLAAREPDLLRFRVMLTGASRIAGHPVEGRAGRNLEAALDTLVPFVQERIAAGEIAEGTDPQQLVLELLALNDGIRDQWSALPDRIDYVAVFTAAADGLYERVRAR</sequence>
<dbReference type="Pfam" id="PF00440">
    <property type="entry name" value="TetR_N"/>
    <property type="match status" value="1"/>
</dbReference>
<evidence type="ECO:0000256" key="1">
    <source>
        <dbReference type="ARBA" id="ARBA00023015"/>
    </source>
</evidence>
<dbReference type="SUPFAM" id="SSF48498">
    <property type="entry name" value="Tetracyclin repressor-like, C-terminal domain"/>
    <property type="match status" value="1"/>
</dbReference>
<evidence type="ECO:0000256" key="3">
    <source>
        <dbReference type="ARBA" id="ARBA00023163"/>
    </source>
</evidence>
<dbReference type="InterPro" id="IPR036271">
    <property type="entry name" value="Tet_transcr_reg_TetR-rel_C_sf"/>
</dbReference>
<proteinExistence type="predicted"/>
<keyword evidence="3" id="KW-0804">Transcription</keyword>
<name>A0ABW4A1V8_9ACTN</name>
<dbReference type="RefSeq" id="WP_317793976.1">
    <property type="nucleotide sequence ID" value="NZ_AP028461.1"/>
</dbReference>
<dbReference type="Gene3D" id="1.10.357.10">
    <property type="entry name" value="Tetracycline Repressor, domain 2"/>
    <property type="match status" value="1"/>
</dbReference>
<keyword evidence="7" id="KW-1185">Reference proteome</keyword>
<dbReference type="SUPFAM" id="SSF46689">
    <property type="entry name" value="Homeodomain-like"/>
    <property type="match status" value="1"/>
</dbReference>
<protein>
    <submittedName>
        <fullName evidence="6">TetR/AcrR family transcriptional regulator</fullName>
    </submittedName>
</protein>
<dbReference type="Proteomes" id="UP001597183">
    <property type="component" value="Unassembled WGS sequence"/>
</dbReference>
<dbReference type="EMBL" id="JBHTMK010000004">
    <property type="protein sequence ID" value="MFD1364107.1"/>
    <property type="molecule type" value="Genomic_DNA"/>
</dbReference>
<keyword evidence="1" id="KW-0805">Transcription regulation</keyword>